<keyword evidence="1" id="KW-0812">Transmembrane</keyword>
<keyword evidence="3" id="KW-1185">Reference proteome</keyword>
<sequence>MEVLAARDRARKRSLRYVACNSTVGLAGTFAALRCLQQVRRRQRSGQGSVVSALAGRNLIRASLVASGRRL</sequence>
<keyword evidence="1" id="KW-0472">Membrane</keyword>
<name>A0A6J5F1D5_9BURK</name>
<gene>
    <name evidence="2" type="ORF">LMG29739_05958</name>
</gene>
<evidence type="ECO:0000313" key="3">
    <source>
        <dbReference type="Proteomes" id="UP000494329"/>
    </source>
</evidence>
<dbReference type="Proteomes" id="UP000494329">
    <property type="component" value="Unassembled WGS sequence"/>
</dbReference>
<accession>A0A6J5F1D5</accession>
<evidence type="ECO:0000313" key="2">
    <source>
        <dbReference type="EMBL" id="CAB3771115.1"/>
    </source>
</evidence>
<keyword evidence="1" id="KW-1133">Transmembrane helix</keyword>
<dbReference type="AlphaFoldDB" id="A0A6J5F1D5"/>
<feature type="transmembrane region" description="Helical" evidence="1">
    <location>
        <begin position="15"/>
        <end position="36"/>
    </location>
</feature>
<dbReference type="EMBL" id="CADIKF010000076">
    <property type="protein sequence ID" value="CAB3771115.1"/>
    <property type="molecule type" value="Genomic_DNA"/>
</dbReference>
<reference evidence="2 3" key="1">
    <citation type="submission" date="2020-04" db="EMBL/GenBank/DDBJ databases">
        <authorList>
            <person name="De Canck E."/>
        </authorList>
    </citation>
    <scope>NUCLEOTIDE SEQUENCE [LARGE SCALE GENOMIC DNA]</scope>
    <source>
        <strain evidence="2 3">LMG 29739</strain>
    </source>
</reference>
<protein>
    <submittedName>
        <fullName evidence="2">Uncharacterized protein</fullName>
    </submittedName>
</protein>
<proteinExistence type="predicted"/>
<organism evidence="2 3">
    <name type="scientific">Paraburkholderia solisilvae</name>
    <dbReference type="NCBI Taxonomy" id="624376"/>
    <lineage>
        <taxon>Bacteria</taxon>
        <taxon>Pseudomonadati</taxon>
        <taxon>Pseudomonadota</taxon>
        <taxon>Betaproteobacteria</taxon>
        <taxon>Burkholderiales</taxon>
        <taxon>Burkholderiaceae</taxon>
        <taxon>Paraburkholderia</taxon>
    </lineage>
</organism>
<evidence type="ECO:0000256" key="1">
    <source>
        <dbReference type="SAM" id="Phobius"/>
    </source>
</evidence>